<dbReference type="PANTHER" id="PTHR45695:SF9">
    <property type="entry name" value="LEUCOKININ RECEPTOR"/>
    <property type="match status" value="1"/>
</dbReference>
<dbReference type="SMART" id="SM01381">
    <property type="entry name" value="7TM_GPCR_Srsx"/>
    <property type="match status" value="1"/>
</dbReference>
<sequence length="336" mass="38403">MDDYTYTSGYYDGNWSYNSTYYDNLYLDDDHEDGLYYVPPGIIVLLAFLYGSISLIAVFGNGLVILVIAKNKKMQTVTNILIANLALADVIIGIFSIPFQFQAALLQKWVVANFMCSMAPFVKNVSVNVSVFTLTVISIDRYIAVIYPLKAGFKEGVAAVVLAFVWLISIASSIPDALYLYVTMIPEKSGGMKAFCSPHWPSPEFGKYYHLYLLLVQYLVPLIIINFSYFRIVHRIWGNKAPGHGMDRRDNIRARNRKKVVKMLIIVVCLFVLCWLPFHVYNFLSELYPDINLKNLRENIDGYLDFAMTGNGSTRILIWQTIQTTVPRLHREEVFF</sequence>
<feature type="transmembrane region" description="Helical" evidence="10">
    <location>
        <begin position="263"/>
        <end position="284"/>
    </location>
</feature>
<reference evidence="12" key="1">
    <citation type="submission" date="2019-08" db="EMBL/GenBank/DDBJ databases">
        <title>The improved chromosome-level genome for the pearl oyster Pinctada fucata martensii using PacBio sequencing and Hi-C.</title>
        <authorList>
            <person name="Zheng Z."/>
        </authorList>
    </citation>
    <scope>NUCLEOTIDE SEQUENCE</scope>
    <source>
        <strain evidence="12">ZZ-2019</strain>
        <tissue evidence="12">Adductor muscle</tissue>
    </source>
</reference>
<dbReference type="AlphaFoldDB" id="A0AA88Y6Z9"/>
<dbReference type="PRINTS" id="PR01012">
    <property type="entry name" value="NRPEPTIDEYR"/>
</dbReference>
<organism evidence="12 13">
    <name type="scientific">Pinctada imbricata</name>
    <name type="common">Atlantic pearl-oyster</name>
    <name type="synonym">Pinctada martensii</name>
    <dbReference type="NCBI Taxonomy" id="66713"/>
    <lineage>
        <taxon>Eukaryota</taxon>
        <taxon>Metazoa</taxon>
        <taxon>Spiralia</taxon>
        <taxon>Lophotrochozoa</taxon>
        <taxon>Mollusca</taxon>
        <taxon>Bivalvia</taxon>
        <taxon>Autobranchia</taxon>
        <taxon>Pteriomorphia</taxon>
        <taxon>Pterioida</taxon>
        <taxon>Pterioidea</taxon>
        <taxon>Pteriidae</taxon>
        <taxon>Pinctada</taxon>
    </lineage>
</organism>
<evidence type="ECO:0000256" key="3">
    <source>
        <dbReference type="ARBA" id="ARBA00022692"/>
    </source>
</evidence>
<dbReference type="EMBL" id="VSWD01000010">
    <property type="protein sequence ID" value="KAK3090616.1"/>
    <property type="molecule type" value="Genomic_DNA"/>
</dbReference>
<accession>A0AA88Y6Z9</accession>
<evidence type="ECO:0000313" key="12">
    <source>
        <dbReference type="EMBL" id="KAK3090616.1"/>
    </source>
</evidence>
<evidence type="ECO:0000256" key="8">
    <source>
        <dbReference type="ARBA" id="ARBA00023224"/>
    </source>
</evidence>
<comment type="subcellular location">
    <subcellularLocation>
        <location evidence="1">Membrane</location>
        <topology evidence="1">Multi-pass membrane protein</topology>
    </subcellularLocation>
</comment>
<feature type="transmembrane region" description="Helical" evidence="10">
    <location>
        <begin position="125"/>
        <end position="144"/>
    </location>
</feature>
<keyword evidence="4 10" id="KW-1133">Transmembrane helix</keyword>
<keyword evidence="7 9" id="KW-0675">Receptor</keyword>
<feature type="domain" description="G-protein coupled receptors family 1 profile" evidence="11">
    <location>
        <begin position="60"/>
        <end position="319"/>
    </location>
</feature>
<evidence type="ECO:0000313" key="13">
    <source>
        <dbReference type="Proteomes" id="UP001186944"/>
    </source>
</evidence>
<evidence type="ECO:0000256" key="4">
    <source>
        <dbReference type="ARBA" id="ARBA00022989"/>
    </source>
</evidence>
<dbReference type="InterPro" id="IPR000611">
    <property type="entry name" value="NPY_rcpt"/>
</dbReference>
<dbReference type="Pfam" id="PF00001">
    <property type="entry name" value="7tm_1"/>
    <property type="match status" value="1"/>
</dbReference>
<dbReference type="PROSITE" id="PS50262">
    <property type="entry name" value="G_PROTEIN_RECEP_F1_2"/>
    <property type="match status" value="1"/>
</dbReference>
<feature type="transmembrane region" description="Helical" evidence="10">
    <location>
        <begin position="209"/>
        <end position="230"/>
    </location>
</feature>
<comment type="similarity">
    <text evidence="2 9">Belongs to the G-protein coupled receptor 1 family.</text>
</comment>
<dbReference type="InterPro" id="IPR017452">
    <property type="entry name" value="GPCR_Rhodpsn_7TM"/>
</dbReference>
<evidence type="ECO:0000256" key="7">
    <source>
        <dbReference type="ARBA" id="ARBA00023170"/>
    </source>
</evidence>
<comment type="caution">
    <text evidence="12">The sequence shown here is derived from an EMBL/GenBank/DDBJ whole genome shotgun (WGS) entry which is preliminary data.</text>
</comment>
<dbReference type="PROSITE" id="PS00237">
    <property type="entry name" value="G_PROTEIN_RECEP_F1_1"/>
    <property type="match status" value="1"/>
</dbReference>
<evidence type="ECO:0000256" key="10">
    <source>
        <dbReference type="SAM" id="Phobius"/>
    </source>
</evidence>
<evidence type="ECO:0000259" key="11">
    <source>
        <dbReference type="PROSITE" id="PS50262"/>
    </source>
</evidence>
<dbReference type="PANTHER" id="PTHR45695">
    <property type="entry name" value="LEUCOKININ RECEPTOR-RELATED"/>
    <property type="match status" value="1"/>
</dbReference>
<feature type="transmembrane region" description="Helical" evidence="10">
    <location>
        <begin position="81"/>
        <end position="105"/>
    </location>
</feature>
<dbReference type="GO" id="GO:0005886">
    <property type="term" value="C:plasma membrane"/>
    <property type="evidence" value="ECO:0007669"/>
    <property type="project" value="TreeGrafter"/>
</dbReference>
<evidence type="ECO:0000256" key="6">
    <source>
        <dbReference type="ARBA" id="ARBA00023136"/>
    </source>
</evidence>
<proteinExistence type="inferred from homology"/>
<feature type="transmembrane region" description="Helical" evidence="10">
    <location>
        <begin position="156"/>
        <end position="182"/>
    </location>
</feature>
<dbReference type="InterPro" id="IPR000276">
    <property type="entry name" value="GPCR_Rhodpsn"/>
</dbReference>
<keyword evidence="6 10" id="KW-0472">Membrane</keyword>
<feature type="transmembrane region" description="Helical" evidence="10">
    <location>
        <begin position="42"/>
        <end position="69"/>
    </location>
</feature>
<evidence type="ECO:0000256" key="1">
    <source>
        <dbReference type="ARBA" id="ARBA00004141"/>
    </source>
</evidence>
<evidence type="ECO:0000256" key="5">
    <source>
        <dbReference type="ARBA" id="ARBA00023040"/>
    </source>
</evidence>
<dbReference type="Proteomes" id="UP001186944">
    <property type="component" value="Unassembled WGS sequence"/>
</dbReference>
<keyword evidence="3 9" id="KW-0812">Transmembrane</keyword>
<keyword evidence="5 9" id="KW-0297">G-protein coupled receptor</keyword>
<gene>
    <name evidence="12" type="ORF">FSP39_013157</name>
</gene>
<dbReference type="SUPFAM" id="SSF81321">
    <property type="entry name" value="Family A G protein-coupled receptor-like"/>
    <property type="match status" value="1"/>
</dbReference>
<protein>
    <recommendedName>
        <fullName evidence="11">G-protein coupled receptors family 1 profile domain-containing protein</fullName>
    </recommendedName>
</protein>
<dbReference type="Gene3D" id="1.20.1070.10">
    <property type="entry name" value="Rhodopsin 7-helix transmembrane proteins"/>
    <property type="match status" value="1"/>
</dbReference>
<evidence type="ECO:0000256" key="2">
    <source>
        <dbReference type="ARBA" id="ARBA00010663"/>
    </source>
</evidence>
<keyword evidence="13" id="KW-1185">Reference proteome</keyword>
<name>A0AA88Y6Z9_PINIB</name>
<dbReference type="GO" id="GO:0004983">
    <property type="term" value="F:neuropeptide Y receptor activity"/>
    <property type="evidence" value="ECO:0007669"/>
    <property type="project" value="InterPro"/>
</dbReference>
<keyword evidence="8 9" id="KW-0807">Transducer</keyword>
<evidence type="ECO:0000256" key="9">
    <source>
        <dbReference type="RuleBase" id="RU000688"/>
    </source>
</evidence>
<dbReference type="PRINTS" id="PR00237">
    <property type="entry name" value="GPCRRHODOPSN"/>
</dbReference>